<evidence type="ECO:0008006" key="8">
    <source>
        <dbReference type="Google" id="ProtNLM"/>
    </source>
</evidence>
<accession>A0ABX2D3D3</accession>
<dbReference type="Proteomes" id="UP000702425">
    <property type="component" value="Unassembled WGS sequence"/>
</dbReference>
<evidence type="ECO:0000256" key="3">
    <source>
        <dbReference type="SAM" id="MobiDB-lite"/>
    </source>
</evidence>
<keyword evidence="4" id="KW-0812">Transmembrane</keyword>
<keyword evidence="5" id="KW-0732">Signal</keyword>
<dbReference type="InterPro" id="IPR011989">
    <property type="entry name" value="ARM-like"/>
</dbReference>
<dbReference type="SUPFAM" id="SSF48371">
    <property type="entry name" value="ARM repeat"/>
    <property type="match status" value="1"/>
</dbReference>
<proteinExistence type="predicted"/>
<evidence type="ECO:0000256" key="1">
    <source>
        <dbReference type="ARBA" id="ARBA00022549"/>
    </source>
</evidence>
<feature type="signal peptide" evidence="5">
    <location>
        <begin position="1"/>
        <end position="25"/>
    </location>
</feature>
<protein>
    <recommendedName>
        <fullName evidence="8">HEAT repeat domain-containing protein</fullName>
    </recommendedName>
</protein>
<feature type="region of interest" description="Disordered" evidence="3">
    <location>
        <begin position="125"/>
        <end position="172"/>
    </location>
</feature>
<keyword evidence="7" id="KW-1185">Reference proteome</keyword>
<feature type="chain" id="PRO_5046011242" description="HEAT repeat domain-containing protein" evidence="5">
    <location>
        <begin position="26"/>
        <end position="399"/>
    </location>
</feature>
<keyword evidence="4" id="KW-1133">Transmembrane helix</keyword>
<dbReference type="PANTHER" id="PTHR12697">
    <property type="entry name" value="PBS LYASE HEAT-LIKE PROTEIN"/>
    <property type="match status" value="1"/>
</dbReference>
<dbReference type="InterPro" id="IPR016024">
    <property type="entry name" value="ARM-type_fold"/>
</dbReference>
<evidence type="ECO:0000256" key="4">
    <source>
        <dbReference type="SAM" id="Phobius"/>
    </source>
</evidence>
<dbReference type="RefSeq" id="WP_172190096.1">
    <property type="nucleotide sequence ID" value="NZ_CAWPPK010000292.1"/>
</dbReference>
<evidence type="ECO:0000256" key="2">
    <source>
        <dbReference type="ARBA" id="ARBA00022738"/>
    </source>
</evidence>
<comment type="caution">
    <text evidence="6">The sequence shown here is derived from an EMBL/GenBank/DDBJ whole genome shotgun (WGS) entry which is preliminary data.</text>
</comment>
<feature type="compositionally biased region" description="Low complexity" evidence="3">
    <location>
        <begin position="73"/>
        <end position="82"/>
    </location>
</feature>
<feature type="transmembrane region" description="Helical" evidence="4">
    <location>
        <begin position="99"/>
        <end position="121"/>
    </location>
</feature>
<dbReference type="PANTHER" id="PTHR12697:SF5">
    <property type="entry name" value="DEOXYHYPUSINE HYDROXYLASE"/>
    <property type="match status" value="1"/>
</dbReference>
<feature type="compositionally biased region" description="Polar residues" evidence="3">
    <location>
        <begin position="143"/>
        <end position="158"/>
    </location>
</feature>
<reference evidence="6 7" key="1">
    <citation type="journal article" date="2020" name="Sci. Rep.">
        <title>A novel cyanobacterial geosmin producer, revising GeoA distribution and dispersion patterns in Bacteria.</title>
        <authorList>
            <person name="Churro C."/>
            <person name="Semedo-Aguiar A.P."/>
            <person name="Silva A.D."/>
            <person name="Pereira-Leal J.B."/>
            <person name="Leite R.B."/>
        </authorList>
    </citation>
    <scope>NUCLEOTIDE SEQUENCE [LARGE SCALE GENOMIC DNA]</scope>
    <source>
        <strain evidence="6 7">IPMA8</strain>
    </source>
</reference>
<dbReference type="EMBL" id="SRRZ01000076">
    <property type="protein sequence ID" value="NQE36170.1"/>
    <property type="molecule type" value="Genomic_DNA"/>
</dbReference>
<evidence type="ECO:0000256" key="5">
    <source>
        <dbReference type="SAM" id="SignalP"/>
    </source>
</evidence>
<evidence type="ECO:0000313" key="7">
    <source>
        <dbReference type="Proteomes" id="UP000702425"/>
    </source>
</evidence>
<keyword evidence="2" id="KW-0605">Phycobilisome</keyword>
<dbReference type="InterPro" id="IPR004155">
    <property type="entry name" value="PBS_lyase_HEAT"/>
</dbReference>
<sequence length="399" mass="44365">MAHYRSFVCLFTCIACLGAAFSPSADGRQQVLNASYRAVSLEIAQANSPPDDRQDSNPPKPSPAPDKNKSKPSKTSKPNSKIPKPISNLIVILSRQRGLLMLGLAAVVVTAAAVFIMLKLVSNGESNHSRRRRGRVDRHNQRNSQFTNPDSPTNSQEIGHQEVSFGGQKPRPALPYHFDLPKDYNLDSSDLPLPFIRELGEPESEDAVVEGDRINSDTVPLETNSNGYSDTGFNIPETTNRADSLASRKKDISLPETDGRPKVDIIEALIEDLQHLNPAKRRKAIWELGQQGDSRAVEPLLDLLANSDSKQYSLILASLSEIGIRTLKPMNNAWSISLQNENPEVRKNAIRDLTRIYELVNQISHLLHRATDDPDPEVQETARWAINQLNRIRPRSGRD</sequence>
<dbReference type="Pfam" id="PF03130">
    <property type="entry name" value="HEAT_PBS"/>
    <property type="match status" value="1"/>
</dbReference>
<gene>
    <name evidence="6" type="ORF">E5S67_03933</name>
</gene>
<keyword evidence="4" id="KW-0472">Membrane</keyword>
<evidence type="ECO:0000313" key="6">
    <source>
        <dbReference type="EMBL" id="NQE36170.1"/>
    </source>
</evidence>
<feature type="region of interest" description="Disordered" evidence="3">
    <location>
        <begin position="45"/>
        <end position="82"/>
    </location>
</feature>
<keyword evidence="1" id="KW-0042">Antenna complex</keyword>
<organism evidence="6 7">
    <name type="scientific">Microcoleus asticus IPMA8</name>
    <dbReference type="NCBI Taxonomy" id="2563858"/>
    <lineage>
        <taxon>Bacteria</taxon>
        <taxon>Bacillati</taxon>
        <taxon>Cyanobacteriota</taxon>
        <taxon>Cyanophyceae</taxon>
        <taxon>Oscillatoriophycideae</taxon>
        <taxon>Oscillatoriales</taxon>
        <taxon>Microcoleaceae</taxon>
        <taxon>Microcoleus</taxon>
        <taxon>Microcoleus asticus</taxon>
    </lineage>
</organism>
<name>A0ABX2D3D3_9CYAN</name>
<dbReference type="Gene3D" id="1.25.10.10">
    <property type="entry name" value="Leucine-rich Repeat Variant"/>
    <property type="match status" value="1"/>
</dbReference>